<evidence type="ECO:0000256" key="4">
    <source>
        <dbReference type="ARBA" id="ARBA00022475"/>
    </source>
</evidence>
<dbReference type="InterPro" id="IPR020846">
    <property type="entry name" value="MFS_dom"/>
</dbReference>
<feature type="transmembrane region" description="Helical" evidence="8">
    <location>
        <begin position="366"/>
        <end position="388"/>
    </location>
</feature>
<feature type="transmembrane region" description="Helical" evidence="8">
    <location>
        <begin position="337"/>
        <end position="360"/>
    </location>
</feature>
<feature type="transmembrane region" description="Helical" evidence="8">
    <location>
        <begin position="132"/>
        <end position="156"/>
    </location>
</feature>
<proteinExistence type="inferred from homology"/>
<feature type="transmembrane region" description="Helical" evidence="8">
    <location>
        <begin position="9"/>
        <end position="27"/>
    </location>
</feature>
<dbReference type="GO" id="GO:0005886">
    <property type="term" value="C:plasma membrane"/>
    <property type="evidence" value="ECO:0007669"/>
    <property type="project" value="UniProtKB-SubCell"/>
</dbReference>
<dbReference type="RefSeq" id="WP_190292405.1">
    <property type="nucleotide sequence ID" value="NZ_JABFCZ010000016.1"/>
</dbReference>
<dbReference type="Proteomes" id="UP000598467">
    <property type="component" value="Unassembled WGS sequence"/>
</dbReference>
<feature type="transmembrane region" description="Helical" evidence="8">
    <location>
        <begin position="307"/>
        <end position="330"/>
    </location>
</feature>
<evidence type="ECO:0000256" key="7">
    <source>
        <dbReference type="ARBA" id="ARBA00023136"/>
    </source>
</evidence>
<feature type="transmembrane region" description="Helical" evidence="8">
    <location>
        <begin position="99"/>
        <end position="120"/>
    </location>
</feature>
<sequence length="399" mass="41406">MSSGLFRSAVVLGLMSAVGPFSIDIYLPALPAIGEGLHASVAATQMTLTVFFLSFGISQMIYGPLSDQVGRKLPVYVGLTIFFLGSLGCAFAPTIEWLIAARFVQGIGAAVVMVVPRAIIRDLHTGYEATRLMALVMLVISVSPMLAPLAGTGLIALGGWPAIFLFLAVAALCSITLVATTLPETLAPENRTPVNVRNLVAGSRELLSDSRFMGLTLIGGCGLASFFVFIASASFVYTQQYGLSLLQFSLAFAVNAIGFFSSSQFAAGLGERFGMSRMIAWATAGFFVIELSLLALTAAGMGSLPVLIAFLFAGNACLGLVIPTAMVLALDQHGHIAGLASSLGGTLQMVIGGLMIAAASPFFDGTALPMVATIAVCAVMAFAISRILRVGSPETRGTV</sequence>
<evidence type="ECO:0000259" key="9">
    <source>
        <dbReference type="PROSITE" id="PS50850"/>
    </source>
</evidence>
<evidence type="ECO:0000256" key="2">
    <source>
        <dbReference type="ARBA" id="ARBA00006236"/>
    </source>
</evidence>
<name>A0A926P5E1_9HYPH</name>
<reference evidence="10" key="1">
    <citation type="submission" date="2020-05" db="EMBL/GenBank/DDBJ databases">
        <title>Identification of trans-AT polyketide cluster in two marine bacteria, producers of a novel glutaramide-containing polyketide sesbanimide D and analogs.</title>
        <authorList>
            <person name="Kacar D."/>
            <person name="Rodriguez P."/>
            <person name="Canedo L."/>
            <person name="Gonzalez E."/>
            <person name="Galan B."/>
            <person name="De La Calle F."/>
            <person name="Garcia J.L."/>
        </authorList>
    </citation>
    <scope>NUCLEOTIDE SEQUENCE</scope>
    <source>
        <strain evidence="10">PHM038</strain>
    </source>
</reference>
<dbReference type="InterPro" id="IPR011701">
    <property type="entry name" value="MFS"/>
</dbReference>
<keyword evidence="6 8" id="KW-1133">Transmembrane helix</keyword>
<feature type="transmembrane region" description="Helical" evidence="8">
    <location>
        <begin position="243"/>
        <end position="267"/>
    </location>
</feature>
<feature type="transmembrane region" description="Helical" evidence="8">
    <location>
        <begin position="279"/>
        <end position="301"/>
    </location>
</feature>
<feature type="transmembrane region" description="Helical" evidence="8">
    <location>
        <begin position="162"/>
        <end position="182"/>
    </location>
</feature>
<keyword evidence="5 8" id="KW-0812">Transmembrane</keyword>
<dbReference type="EMBL" id="JABFCZ010000016">
    <property type="protein sequence ID" value="MBD1547652.1"/>
    <property type="molecule type" value="Genomic_DNA"/>
</dbReference>
<evidence type="ECO:0000256" key="5">
    <source>
        <dbReference type="ARBA" id="ARBA00022692"/>
    </source>
</evidence>
<dbReference type="Gene3D" id="1.20.1720.10">
    <property type="entry name" value="Multidrug resistance protein D"/>
    <property type="match status" value="1"/>
</dbReference>
<evidence type="ECO:0000313" key="11">
    <source>
        <dbReference type="Proteomes" id="UP000598467"/>
    </source>
</evidence>
<dbReference type="PROSITE" id="PS50850">
    <property type="entry name" value="MFS"/>
    <property type="match status" value="1"/>
</dbReference>
<dbReference type="PANTHER" id="PTHR23502:SF132">
    <property type="entry name" value="POLYAMINE TRANSPORTER 2-RELATED"/>
    <property type="match status" value="1"/>
</dbReference>
<evidence type="ECO:0000256" key="1">
    <source>
        <dbReference type="ARBA" id="ARBA00004651"/>
    </source>
</evidence>
<dbReference type="GO" id="GO:0042910">
    <property type="term" value="F:xenobiotic transmembrane transporter activity"/>
    <property type="evidence" value="ECO:0007669"/>
    <property type="project" value="InterPro"/>
</dbReference>
<dbReference type="Pfam" id="PF07690">
    <property type="entry name" value="MFS_1"/>
    <property type="match status" value="1"/>
</dbReference>
<keyword evidence="7 8" id="KW-0472">Membrane</keyword>
<comment type="subcellular location">
    <subcellularLocation>
        <location evidence="8">Cell inner membrane</location>
        <topology evidence="8">Multi-pass membrane protein</topology>
    </subcellularLocation>
    <subcellularLocation>
        <location evidence="1">Cell membrane</location>
        <topology evidence="1">Multi-pass membrane protein</topology>
    </subcellularLocation>
</comment>
<evidence type="ECO:0000256" key="8">
    <source>
        <dbReference type="RuleBase" id="RU365088"/>
    </source>
</evidence>
<dbReference type="SUPFAM" id="SSF103473">
    <property type="entry name" value="MFS general substrate transporter"/>
    <property type="match status" value="1"/>
</dbReference>
<dbReference type="NCBIfam" id="TIGR00710">
    <property type="entry name" value="efflux_Bcr_CflA"/>
    <property type="match status" value="1"/>
</dbReference>
<comment type="caution">
    <text evidence="10">The sequence shown here is derived from an EMBL/GenBank/DDBJ whole genome shotgun (WGS) entry which is preliminary data.</text>
</comment>
<organism evidence="10 11">
    <name type="scientific">Roseibium aggregatum</name>
    <dbReference type="NCBI Taxonomy" id="187304"/>
    <lineage>
        <taxon>Bacteria</taxon>
        <taxon>Pseudomonadati</taxon>
        <taxon>Pseudomonadota</taxon>
        <taxon>Alphaproteobacteria</taxon>
        <taxon>Hyphomicrobiales</taxon>
        <taxon>Stappiaceae</taxon>
        <taxon>Roseibium</taxon>
    </lineage>
</organism>
<keyword evidence="3 8" id="KW-0813">Transport</keyword>
<dbReference type="PANTHER" id="PTHR23502">
    <property type="entry name" value="MAJOR FACILITATOR SUPERFAMILY"/>
    <property type="match status" value="1"/>
</dbReference>
<dbReference type="CDD" id="cd17320">
    <property type="entry name" value="MFS_MdfA_MDR_like"/>
    <property type="match status" value="1"/>
</dbReference>
<gene>
    <name evidence="10" type="ORF">HK439_15395</name>
</gene>
<protein>
    <recommendedName>
        <fullName evidence="8">Bcr/CflA family efflux transporter</fullName>
    </recommendedName>
</protein>
<dbReference type="AlphaFoldDB" id="A0A926P5E1"/>
<keyword evidence="8" id="KW-0997">Cell inner membrane</keyword>
<feature type="domain" description="Major facilitator superfamily (MFS) profile" evidence="9">
    <location>
        <begin position="8"/>
        <end position="396"/>
    </location>
</feature>
<accession>A0A926P5E1</accession>
<feature type="transmembrane region" description="Helical" evidence="8">
    <location>
        <begin position="212"/>
        <end position="237"/>
    </location>
</feature>
<comment type="similarity">
    <text evidence="2 8">Belongs to the major facilitator superfamily. Bcr/CmlA family.</text>
</comment>
<dbReference type="InterPro" id="IPR036259">
    <property type="entry name" value="MFS_trans_sf"/>
</dbReference>
<evidence type="ECO:0000256" key="3">
    <source>
        <dbReference type="ARBA" id="ARBA00022448"/>
    </source>
</evidence>
<feature type="transmembrane region" description="Helical" evidence="8">
    <location>
        <begin position="73"/>
        <end position="93"/>
    </location>
</feature>
<dbReference type="InterPro" id="IPR004812">
    <property type="entry name" value="Efflux_drug-R_Bcr/CmlA"/>
</dbReference>
<feature type="transmembrane region" description="Helical" evidence="8">
    <location>
        <begin position="39"/>
        <end position="61"/>
    </location>
</feature>
<dbReference type="GO" id="GO:0015385">
    <property type="term" value="F:sodium:proton antiporter activity"/>
    <property type="evidence" value="ECO:0007669"/>
    <property type="project" value="TreeGrafter"/>
</dbReference>
<dbReference type="GO" id="GO:1990961">
    <property type="term" value="P:xenobiotic detoxification by transmembrane export across the plasma membrane"/>
    <property type="evidence" value="ECO:0007669"/>
    <property type="project" value="InterPro"/>
</dbReference>
<evidence type="ECO:0000313" key="10">
    <source>
        <dbReference type="EMBL" id="MBD1547652.1"/>
    </source>
</evidence>
<keyword evidence="4" id="KW-1003">Cell membrane</keyword>
<evidence type="ECO:0000256" key="6">
    <source>
        <dbReference type="ARBA" id="ARBA00022989"/>
    </source>
</evidence>